<dbReference type="GO" id="GO:0005248">
    <property type="term" value="F:voltage-gated sodium channel activity"/>
    <property type="evidence" value="ECO:0007669"/>
    <property type="project" value="TreeGrafter"/>
</dbReference>
<dbReference type="PANTHER" id="PTHR10037">
    <property type="entry name" value="VOLTAGE-GATED CATION CHANNEL CALCIUM AND SODIUM"/>
    <property type="match status" value="1"/>
</dbReference>
<reference evidence="8 9" key="1">
    <citation type="journal article" date="2019" name="Appl. Environ. Microbiol.">
        <title>Environmental Evidence and Genomic Insight of Iron-oxidizing Bacteria Preference Towards More Corrosion Resistant Stainless Steel at Higher Salinities.</title>
        <authorList>
            <person name="Garrison C.E."/>
            <person name="Price K.A."/>
            <person name="Field E.K."/>
        </authorList>
    </citation>
    <scope>NUCLEOTIDE SEQUENCE [LARGE SCALE GENOMIC DNA]</scope>
    <source>
        <strain evidence="8 9">P3</strain>
    </source>
</reference>
<feature type="transmembrane region" description="Helical" evidence="6">
    <location>
        <begin position="137"/>
        <end position="156"/>
    </location>
</feature>
<gene>
    <name evidence="8" type="ORF">FEF65_06055</name>
</gene>
<name>A0A5R9GN70_9PROT</name>
<keyword evidence="9" id="KW-1185">Reference proteome</keyword>
<feature type="transmembrane region" description="Helical" evidence="6">
    <location>
        <begin position="12"/>
        <end position="31"/>
    </location>
</feature>
<evidence type="ECO:0000256" key="1">
    <source>
        <dbReference type="ARBA" id="ARBA00004141"/>
    </source>
</evidence>
<feature type="transmembrane region" description="Helical" evidence="6">
    <location>
        <begin position="197"/>
        <end position="221"/>
    </location>
</feature>
<dbReference type="GO" id="GO:0001518">
    <property type="term" value="C:voltage-gated sodium channel complex"/>
    <property type="evidence" value="ECO:0007669"/>
    <property type="project" value="TreeGrafter"/>
</dbReference>
<dbReference type="Pfam" id="PF00520">
    <property type="entry name" value="Ion_trans"/>
    <property type="match status" value="1"/>
</dbReference>
<evidence type="ECO:0000313" key="9">
    <source>
        <dbReference type="Proteomes" id="UP000306585"/>
    </source>
</evidence>
<evidence type="ECO:0000256" key="6">
    <source>
        <dbReference type="SAM" id="Phobius"/>
    </source>
</evidence>
<keyword evidence="4 6" id="KW-0472">Membrane</keyword>
<sequence>MQELARRVVSARAFEYFIIAVILFSAVLIGLETSEELSATYGGLIQWGNRIVLSIFIGEAMLKIFAVAPRLRLYFGSGWNLFDFSIILLAMLPSTGEMAMLARLARLLRVLRLITAIPELRLIVETLIRSIPSMGNIMLLMGVIFYIYAVAGQQLFHEHDPEHWRDLGISLLTLFRIVTLESWTSVMYTAMEMNPYSWIYFVSFVIMGTFVIINLFIAVVINNLEEAKQERLASMRQPPSKDDLLRELEQTQAALERLRGELSRSQEEERK</sequence>
<evidence type="ECO:0000256" key="3">
    <source>
        <dbReference type="ARBA" id="ARBA00022989"/>
    </source>
</evidence>
<proteinExistence type="predicted"/>
<keyword evidence="3 6" id="KW-1133">Transmembrane helix</keyword>
<comment type="subcellular location">
    <subcellularLocation>
        <location evidence="1">Membrane</location>
        <topology evidence="1">Multi-pass membrane protein</topology>
    </subcellularLocation>
</comment>
<dbReference type="InterPro" id="IPR027359">
    <property type="entry name" value="Volt_channel_dom_sf"/>
</dbReference>
<evidence type="ECO:0000313" key="8">
    <source>
        <dbReference type="EMBL" id="TLS67480.1"/>
    </source>
</evidence>
<evidence type="ECO:0000256" key="5">
    <source>
        <dbReference type="SAM" id="Coils"/>
    </source>
</evidence>
<dbReference type="InterPro" id="IPR043203">
    <property type="entry name" value="VGCC_Ca_Na"/>
</dbReference>
<keyword evidence="5" id="KW-0175">Coiled coil</keyword>
<evidence type="ECO:0000259" key="7">
    <source>
        <dbReference type="Pfam" id="PF00520"/>
    </source>
</evidence>
<dbReference type="PANTHER" id="PTHR10037:SF62">
    <property type="entry name" value="SODIUM CHANNEL PROTEIN 60E"/>
    <property type="match status" value="1"/>
</dbReference>
<dbReference type="SUPFAM" id="SSF81324">
    <property type="entry name" value="Voltage-gated potassium channels"/>
    <property type="match status" value="1"/>
</dbReference>
<feature type="domain" description="Ion transport" evidence="7">
    <location>
        <begin position="12"/>
        <end position="230"/>
    </location>
</feature>
<feature type="transmembrane region" description="Helical" evidence="6">
    <location>
        <begin position="168"/>
        <end position="191"/>
    </location>
</feature>
<organism evidence="8 9">
    <name type="scientific">Mariprofundus erugo</name>
    <dbReference type="NCBI Taxonomy" id="2528639"/>
    <lineage>
        <taxon>Bacteria</taxon>
        <taxon>Pseudomonadati</taxon>
        <taxon>Pseudomonadota</taxon>
        <taxon>Candidatius Mariprofundia</taxon>
        <taxon>Mariprofundales</taxon>
        <taxon>Mariprofundaceae</taxon>
        <taxon>Mariprofundus</taxon>
    </lineage>
</organism>
<dbReference type="Gene3D" id="1.10.287.70">
    <property type="match status" value="1"/>
</dbReference>
<dbReference type="InterPro" id="IPR005821">
    <property type="entry name" value="Ion_trans_dom"/>
</dbReference>
<dbReference type="RefSeq" id="WP_138238916.1">
    <property type="nucleotide sequence ID" value="NZ_VBRY01000005.1"/>
</dbReference>
<dbReference type="OrthoDB" id="5297065at2"/>
<dbReference type="Proteomes" id="UP000306585">
    <property type="component" value="Unassembled WGS sequence"/>
</dbReference>
<evidence type="ECO:0000256" key="4">
    <source>
        <dbReference type="ARBA" id="ARBA00023136"/>
    </source>
</evidence>
<feature type="transmembrane region" description="Helical" evidence="6">
    <location>
        <begin position="51"/>
        <end position="69"/>
    </location>
</feature>
<dbReference type="Gene3D" id="1.20.120.350">
    <property type="entry name" value="Voltage-gated potassium channels. Chain C"/>
    <property type="match status" value="1"/>
</dbReference>
<dbReference type="AlphaFoldDB" id="A0A5R9GN70"/>
<feature type="transmembrane region" description="Helical" evidence="6">
    <location>
        <begin position="81"/>
        <end position="102"/>
    </location>
</feature>
<feature type="coiled-coil region" evidence="5">
    <location>
        <begin position="241"/>
        <end position="268"/>
    </location>
</feature>
<dbReference type="EMBL" id="VBRY01000005">
    <property type="protein sequence ID" value="TLS67480.1"/>
    <property type="molecule type" value="Genomic_DNA"/>
</dbReference>
<evidence type="ECO:0000256" key="2">
    <source>
        <dbReference type="ARBA" id="ARBA00022692"/>
    </source>
</evidence>
<protein>
    <submittedName>
        <fullName evidence="8">Ion transporter</fullName>
    </submittedName>
</protein>
<keyword evidence="2 6" id="KW-0812">Transmembrane</keyword>
<comment type="caution">
    <text evidence="8">The sequence shown here is derived from an EMBL/GenBank/DDBJ whole genome shotgun (WGS) entry which is preliminary data.</text>
</comment>
<accession>A0A5R9GN70</accession>